<evidence type="ECO:0000259" key="9">
    <source>
        <dbReference type="Pfam" id="PF22638"/>
    </source>
</evidence>
<dbReference type="SUPFAM" id="SSF64518">
    <property type="entry name" value="Phase 1 flagellin"/>
    <property type="match status" value="1"/>
</dbReference>
<dbReference type="GO" id="GO:0044780">
    <property type="term" value="P:bacterial-type flagellum assembly"/>
    <property type="evidence" value="ECO:0007669"/>
    <property type="project" value="InterPro"/>
</dbReference>
<evidence type="ECO:0000313" key="11">
    <source>
        <dbReference type="Proteomes" id="UP000183642"/>
    </source>
</evidence>
<keyword evidence="10" id="KW-0969">Cilium</keyword>
<dbReference type="InterPro" id="IPR010930">
    <property type="entry name" value="Flg_bb/hook_C_dom"/>
</dbReference>
<dbReference type="RefSeq" id="WP_075012292.1">
    <property type="nucleotide sequence ID" value="NZ_FOWE01000002.1"/>
</dbReference>
<keyword evidence="10" id="KW-0282">Flagellum</keyword>
<dbReference type="GO" id="GO:0009424">
    <property type="term" value="C:bacterial-type flagellum hook"/>
    <property type="evidence" value="ECO:0007669"/>
    <property type="project" value="InterPro"/>
</dbReference>
<dbReference type="AlphaFoldDB" id="A0A1I5DLU1"/>
<accession>A0A1I5DLU1</accession>
<gene>
    <name evidence="10" type="ORF">SAMN05660359_00880</name>
</gene>
<dbReference type="InterPro" id="IPR053927">
    <property type="entry name" value="FlgK_helical"/>
</dbReference>
<dbReference type="Pfam" id="PF22638">
    <property type="entry name" value="FlgK_D1"/>
    <property type="match status" value="1"/>
</dbReference>
<keyword evidence="5" id="KW-0964">Secreted</keyword>
<dbReference type="EMBL" id="FOWE01000002">
    <property type="protein sequence ID" value="SFO00136.1"/>
    <property type="molecule type" value="Genomic_DNA"/>
</dbReference>
<keyword evidence="10" id="KW-0966">Cell projection</keyword>
<proteinExistence type="inferred from homology"/>
<evidence type="ECO:0000256" key="3">
    <source>
        <dbReference type="ARBA" id="ARBA00009677"/>
    </source>
</evidence>
<feature type="domain" description="Flagellar basal body rod protein N-terminal" evidence="7">
    <location>
        <begin position="7"/>
        <end position="36"/>
    </location>
</feature>
<organism evidence="10 11">
    <name type="scientific">Geodermatophilus obscurus</name>
    <dbReference type="NCBI Taxonomy" id="1861"/>
    <lineage>
        <taxon>Bacteria</taxon>
        <taxon>Bacillati</taxon>
        <taxon>Actinomycetota</taxon>
        <taxon>Actinomycetes</taxon>
        <taxon>Geodermatophilales</taxon>
        <taxon>Geodermatophilaceae</taxon>
        <taxon>Geodermatophilus</taxon>
    </lineage>
</organism>
<reference evidence="11" key="1">
    <citation type="submission" date="2016-10" db="EMBL/GenBank/DDBJ databases">
        <authorList>
            <person name="Varghese N."/>
            <person name="Submissions S."/>
        </authorList>
    </citation>
    <scope>NUCLEOTIDE SEQUENCE [LARGE SCALE GENOMIC DNA]</scope>
    <source>
        <strain evidence="11">DSM 43161</strain>
    </source>
</reference>
<dbReference type="Pfam" id="PF00460">
    <property type="entry name" value="Flg_bb_rod"/>
    <property type="match status" value="1"/>
</dbReference>
<evidence type="ECO:0000259" key="8">
    <source>
        <dbReference type="Pfam" id="PF06429"/>
    </source>
</evidence>
<comment type="similarity">
    <text evidence="3">Belongs to the flagella basal body rod proteins family.</text>
</comment>
<dbReference type="PANTHER" id="PTHR30033">
    <property type="entry name" value="FLAGELLAR HOOK-ASSOCIATED PROTEIN 1"/>
    <property type="match status" value="1"/>
</dbReference>
<evidence type="ECO:0000256" key="2">
    <source>
        <dbReference type="ARBA" id="ARBA00004613"/>
    </source>
</evidence>
<comment type="subcellular location">
    <subcellularLocation>
        <location evidence="1">Bacterial flagellum</location>
    </subcellularLocation>
    <subcellularLocation>
        <location evidence="2">Secreted</location>
    </subcellularLocation>
</comment>
<dbReference type="NCBIfam" id="TIGR02492">
    <property type="entry name" value="flgK_ends"/>
    <property type="match status" value="1"/>
</dbReference>
<feature type="domain" description="Flagellar basal-body/hook protein C-terminal" evidence="8">
    <location>
        <begin position="432"/>
        <end position="470"/>
    </location>
</feature>
<dbReference type="OrthoDB" id="9802553at2"/>
<dbReference type="PANTHER" id="PTHR30033:SF1">
    <property type="entry name" value="FLAGELLAR HOOK-ASSOCIATED PROTEIN 1"/>
    <property type="match status" value="1"/>
</dbReference>
<evidence type="ECO:0000256" key="4">
    <source>
        <dbReference type="ARBA" id="ARBA00016244"/>
    </source>
</evidence>
<feature type="domain" description="Flagellar hook-associated protein FlgK helical" evidence="9">
    <location>
        <begin position="99"/>
        <end position="330"/>
    </location>
</feature>
<keyword evidence="6" id="KW-0975">Bacterial flagellum</keyword>
<sequence>MSTFSGLNTASTALWAAQRGLDVTGQNIANVNTAGYSRQRVDQRAMGGAAVPAIHSVAGTAEGGVDVEAVRRVRDAFLEARAQLETGTTARLTAESQALSRVEEAFREPTDSGLQSLLSDVWSGFSDLANNPLKLAPRSQVLERLDTLAAGIRTTRASLDQQWDQTRDGLSALAADVNASATSIAELNQAIRQASLSGLPTNELSDRRDVLVMELSLTVGATGVARDDGVVDVVIGGTSLVSGNTAIGVRLAGASGPDDVAGDPPRLVTQPGGTSLRVGGTAASHVATLTTIVPGYRAQLDTLARDLVSSLNAAHGAGFDAKGVRGGPLFDDGSGTLPVVLGAVTAANISLRALTPEQVAASATDPATIAGAVSADGKNADAMFKLSLDPAGLDATYRKLVVALGVETSVATRNLEVQSAVSTQVEAARESVSGVNLDEEMTNMLSYQHAYSAAARLVSAIDEALDTLISRTGLVGR</sequence>
<keyword evidence="11" id="KW-1185">Reference proteome</keyword>
<dbReference type="Proteomes" id="UP000183642">
    <property type="component" value="Unassembled WGS sequence"/>
</dbReference>
<evidence type="ECO:0000259" key="7">
    <source>
        <dbReference type="Pfam" id="PF00460"/>
    </source>
</evidence>
<evidence type="ECO:0000256" key="6">
    <source>
        <dbReference type="ARBA" id="ARBA00023143"/>
    </source>
</evidence>
<name>A0A1I5DLU1_9ACTN</name>
<dbReference type="Pfam" id="PF06429">
    <property type="entry name" value="Flg_bbr_C"/>
    <property type="match status" value="1"/>
</dbReference>
<dbReference type="InterPro" id="IPR001444">
    <property type="entry name" value="Flag_bb_rod_N"/>
</dbReference>
<evidence type="ECO:0000313" key="10">
    <source>
        <dbReference type="EMBL" id="SFO00136.1"/>
    </source>
</evidence>
<protein>
    <recommendedName>
        <fullName evidence="4">Flagellar hook-associated protein 1</fullName>
    </recommendedName>
</protein>
<evidence type="ECO:0000256" key="5">
    <source>
        <dbReference type="ARBA" id="ARBA00022525"/>
    </source>
</evidence>
<evidence type="ECO:0000256" key="1">
    <source>
        <dbReference type="ARBA" id="ARBA00004365"/>
    </source>
</evidence>
<dbReference type="GO" id="GO:0005576">
    <property type="term" value="C:extracellular region"/>
    <property type="evidence" value="ECO:0007669"/>
    <property type="project" value="UniProtKB-SubCell"/>
</dbReference>
<dbReference type="GO" id="GO:0005198">
    <property type="term" value="F:structural molecule activity"/>
    <property type="evidence" value="ECO:0007669"/>
    <property type="project" value="InterPro"/>
</dbReference>
<dbReference type="InterPro" id="IPR002371">
    <property type="entry name" value="FlgK"/>
</dbReference>